<dbReference type="EMBL" id="RZNC01000001">
    <property type="protein sequence ID" value="RWZ67866.1"/>
    <property type="molecule type" value="Genomic_DNA"/>
</dbReference>
<proteinExistence type="predicted"/>
<accession>A0A3S4BD53</accession>
<dbReference type="OrthoDB" id="5114823at2"/>
<evidence type="ECO:0008006" key="3">
    <source>
        <dbReference type="Google" id="ProtNLM"/>
    </source>
</evidence>
<organism evidence="1 2">
    <name type="scientific">Labedella populi</name>
    <dbReference type="NCBI Taxonomy" id="2498850"/>
    <lineage>
        <taxon>Bacteria</taxon>
        <taxon>Bacillati</taxon>
        <taxon>Actinomycetota</taxon>
        <taxon>Actinomycetes</taxon>
        <taxon>Micrococcales</taxon>
        <taxon>Microbacteriaceae</taxon>
        <taxon>Labedella</taxon>
    </lineage>
</organism>
<gene>
    <name evidence="1" type="ORF">ELQ92_00930</name>
</gene>
<dbReference type="RefSeq" id="WP_128497090.1">
    <property type="nucleotide sequence ID" value="NZ_RZNC01000001.1"/>
</dbReference>
<evidence type="ECO:0000313" key="1">
    <source>
        <dbReference type="EMBL" id="RWZ67866.1"/>
    </source>
</evidence>
<dbReference type="Proteomes" id="UP000288603">
    <property type="component" value="Unassembled WGS sequence"/>
</dbReference>
<comment type="caution">
    <text evidence="1">The sequence shown here is derived from an EMBL/GenBank/DDBJ whole genome shotgun (WGS) entry which is preliminary data.</text>
</comment>
<name>A0A3S4BD53_9MICO</name>
<evidence type="ECO:0000313" key="2">
    <source>
        <dbReference type="Proteomes" id="UP000288603"/>
    </source>
</evidence>
<protein>
    <recommendedName>
        <fullName evidence="3">Tryptophan synthase subunit alpha</fullName>
    </recommendedName>
</protein>
<keyword evidence="2" id="KW-1185">Reference proteome</keyword>
<sequence>MVDVDIARLREFARDELDVLIEHRSRQGEDPWEFLPDMPTVDELVVLSLRDDALDERNQTAEYLMARLAARSTRADADDHRRALERIDAEIIRAIGIEHPALTRTAWMMLGRMQHVRDDAADAGGV</sequence>
<reference evidence="1 2" key="1">
    <citation type="submission" date="2018-12" db="EMBL/GenBank/DDBJ databases">
        <authorList>
            <person name="Li F."/>
        </authorList>
    </citation>
    <scope>NUCLEOTIDE SEQUENCE [LARGE SCALE GENOMIC DNA]</scope>
    <source>
        <strain evidence="1 2">8H24J-4-2</strain>
    </source>
</reference>
<dbReference type="AlphaFoldDB" id="A0A3S4BD53"/>